<proteinExistence type="predicted"/>
<dbReference type="EMBL" id="JACASE010000001">
    <property type="protein sequence ID" value="KAF6507349.1"/>
    <property type="molecule type" value="Genomic_DNA"/>
</dbReference>
<name>A0A7J8KES0_ROUAE</name>
<gene>
    <name evidence="1" type="ORF">HJG63_015774</name>
</gene>
<comment type="caution">
    <text evidence="1">The sequence shown here is derived from an EMBL/GenBank/DDBJ whole genome shotgun (WGS) entry which is preliminary data.</text>
</comment>
<protein>
    <submittedName>
        <fullName evidence="1">Protein phosphatase 1 regulatory subunit 8</fullName>
    </submittedName>
</protein>
<dbReference type="AlphaFoldDB" id="A0A7J8KES0"/>
<accession>A0A7J8KES0</accession>
<keyword evidence="2" id="KW-1185">Reference proteome</keyword>
<dbReference type="Proteomes" id="UP000593571">
    <property type="component" value="Unassembled WGS sequence"/>
</dbReference>
<sequence>MAAAANSGSSLPLFDCPTWAGKPPPGLHLDVVKGDKLIEVWKCMSLLFSHHTKDFASDSLFHPLSYALFSSNATFVHPEFFFLLKAHGDITHSDLLFPTDTQFFVTSLTFQMKGLIDHGPVGPNQTGSPIT</sequence>
<evidence type="ECO:0000313" key="2">
    <source>
        <dbReference type="Proteomes" id="UP000593571"/>
    </source>
</evidence>
<reference evidence="1 2" key="1">
    <citation type="journal article" date="2020" name="Nature">
        <title>Six reference-quality genomes reveal evolution of bat adaptations.</title>
        <authorList>
            <person name="Jebb D."/>
            <person name="Huang Z."/>
            <person name="Pippel M."/>
            <person name="Hughes G.M."/>
            <person name="Lavrichenko K."/>
            <person name="Devanna P."/>
            <person name="Winkler S."/>
            <person name="Jermiin L.S."/>
            <person name="Skirmuntt E.C."/>
            <person name="Katzourakis A."/>
            <person name="Burkitt-Gray L."/>
            <person name="Ray D.A."/>
            <person name="Sullivan K.A.M."/>
            <person name="Roscito J.G."/>
            <person name="Kirilenko B.M."/>
            <person name="Davalos L.M."/>
            <person name="Corthals A.P."/>
            <person name="Power M.L."/>
            <person name="Jones G."/>
            <person name="Ransome R.D."/>
            <person name="Dechmann D.K.N."/>
            <person name="Locatelli A.G."/>
            <person name="Puechmaille S.J."/>
            <person name="Fedrigo O."/>
            <person name="Jarvis E.D."/>
            <person name="Hiller M."/>
            <person name="Vernes S.C."/>
            <person name="Myers E.W."/>
            <person name="Teeling E.C."/>
        </authorList>
    </citation>
    <scope>NUCLEOTIDE SEQUENCE [LARGE SCALE GENOMIC DNA]</scope>
    <source>
        <strain evidence="1">MRouAeg1</strain>
        <tissue evidence="1">Muscle</tissue>
    </source>
</reference>
<organism evidence="1 2">
    <name type="scientific">Rousettus aegyptiacus</name>
    <name type="common">Egyptian fruit bat</name>
    <name type="synonym">Pteropus aegyptiacus</name>
    <dbReference type="NCBI Taxonomy" id="9407"/>
    <lineage>
        <taxon>Eukaryota</taxon>
        <taxon>Metazoa</taxon>
        <taxon>Chordata</taxon>
        <taxon>Craniata</taxon>
        <taxon>Vertebrata</taxon>
        <taxon>Euteleostomi</taxon>
        <taxon>Mammalia</taxon>
        <taxon>Eutheria</taxon>
        <taxon>Laurasiatheria</taxon>
        <taxon>Chiroptera</taxon>
        <taxon>Yinpterochiroptera</taxon>
        <taxon>Pteropodoidea</taxon>
        <taxon>Pteropodidae</taxon>
        <taxon>Rousettinae</taxon>
        <taxon>Rousettus</taxon>
    </lineage>
</organism>
<evidence type="ECO:0000313" key="1">
    <source>
        <dbReference type="EMBL" id="KAF6507349.1"/>
    </source>
</evidence>